<reference evidence="5 7" key="1">
    <citation type="submission" date="2023-05" db="EMBL/GenBank/DDBJ databases">
        <authorList>
            <person name="Zhang X."/>
        </authorList>
    </citation>
    <scope>NUCLEOTIDE SEQUENCE</scope>
    <source>
        <strain evidence="6 7">DM2B3-1</strain>
        <strain evidence="5">YF14B1</strain>
    </source>
</reference>
<dbReference type="AlphaFoldDB" id="A0AAE3UBV5"/>
<evidence type="ECO:0000313" key="5">
    <source>
        <dbReference type="EMBL" id="MDJ1484818.1"/>
    </source>
</evidence>
<dbReference type="RefSeq" id="WP_313986535.1">
    <property type="nucleotide sequence ID" value="NZ_JASJOR010000021.1"/>
</dbReference>
<dbReference type="NCBIfam" id="TIGR02937">
    <property type="entry name" value="sigma70-ECF"/>
    <property type="match status" value="1"/>
</dbReference>
<evidence type="ECO:0000256" key="2">
    <source>
        <dbReference type="ARBA" id="ARBA00023015"/>
    </source>
</evidence>
<accession>A0AAE3UBV5</accession>
<dbReference type="Gene3D" id="1.10.10.10">
    <property type="entry name" value="Winged helix-like DNA-binding domain superfamily/Winged helix DNA-binding domain"/>
    <property type="match status" value="1"/>
</dbReference>
<evidence type="ECO:0000256" key="3">
    <source>
        <dbReference type="ARBA" id="ARBA00023082"/>
    </source>
</evidence>
<organism evidence="5 8">
    <name type="scientific">Xanthocytophaga flava</name>
    <dbReference type="NCBI Taxonomy" id="3048013"/>
    <lineage>
        <taxon>Bacteria</taxon>
        <taxon>Pseudomonadati</taxon>
        <taxon>Bacteroidota</taxon>
        <taxon>Cytophagia</taxon>
        <taxon>Cytophagales</taxon>
        <taxon>Rhodocytophagaceae</taxon>
        <taxon>Xanthocytophaga</taxon>
    </lineage>
</organism>
<dbReference type="PANTHER" id="PTHR43133">
    <property type="entry name" value="RNA POLYMERASE ECF-TYPE SIGMA FACTO"/>
    <property type="match status" value="1"/>
</dbReference>
<dbReference type="Proteomes" id="UP001241110">
    <property type="component" value="Unassembled WGS sequence"/>
</dbReference>
<comment type="similarity">
    <text evidence="1">Belongs to the sigma-70 factor family. ECF subfamily.</text>
</comment>
<dbReference type="SUPFAM" id="SSF88946">
    <property type="entry name" value="Sigma2 domain of RNA polymerase sigma factors"/>
    <property type="match status" value="1"/>
</dbReference>
<dbReference type="SUPFAM" id="SSF88659">
    <property type="entry name" value="Sigma3 and sigma4 domains of RNA polymerase sigma factors"/>
    <property type="match status" value="1"/>
</dbReference>
<dbReference type="EMBL" id="JASJOT010000025">
    <property type="protein sequence ID" value="MDJ1496805.1"/>
    <property type="molecule type" value="Genomic_DNA"/>
</dbReference>
<keyword evidence="7" id="KW-1185">Reference proteome</keyword>
<dbReference type="InterPro" id="IPR039425">
    <property type="entry name" value="RNA_pol_sigma-70-like"/>
</dbReference>
<evidence type="ECO:0000256" key="4">
    <source>
        <dbReference type="ARBA" id="ARBA00023163"/>
    </source>
</evidence>
<evidence type="ECO:0000313" key="8">
    <source>
        <dbReference type="Proteomes" id="UP001241110"/>
    </source>
</evidence>
<evidence type="ECO:0000256" key="1">
    <source>
        <dbReference type="ARBA" id="ARBA00010641"/>
    </source>
</evidence>
<proteinExistence type="inferred from homology"/>
<dbReference type="GO" id="GO:0006352">
    <property type="term" value="P:DNA-templated transcription initiation"/>
    <property type="evidence" value="ECO:0007669"/>
    <property type="project" value="InterPro"/>
</dbReference>
<keyword evidence="4" id="KW-0804">Transcription</keyword>
<dbReference type="GO" id="GO:0016987">
    <property type="term" value="F:sigma factor activity"/>
    <property type="evidence" value="ECO:0007669"/>
    <property type="project" value="UniProtKB-KW"/>
</dbReference>
<dbReference type="PANTHER" id="PTHR43133:SF46">
    <property type="entry name" value="RNA POLYMERASE SIGMA-70 FACTOR ECF SUBFAMILY"/>
    <property type="match status" value="1"/>
</dbReference>
<dbReference type="EMBL" id="JASJOS010000016">
    <property type="protein sequence ID" value="MDJ1484818.1"/>
    <property type="molecule type" value="Genomic_DNA"/>
</dbReference>
<dbReference type="InterPro" id="IPR014284">
    <property type="entry name" value="RNA_pol_sigma-70_dom"/>
</dbReference>
<evidence type="ECO:0000313" key="6">
    <source>
        <dbReference type="EMBL" id="MDJ1496805.1"/>
    </source>
</evidence>
<keyword evidence="3" id="KW-0731">Sigma factor</keyword>
<dbReference type="Proteomes" id="UP001228581">
    <property type="component" value="Unassembled WGS sequence"/>
</dbReference>
<sequence length="194" mass="22824">MTSQQTLSITTEVEPSSMDLQYWDQFYVSHRSEFLKWAYKHYHLLPEEAVDVYQDAIVILYENATSGKLDHLQCSVKTYFFGIAKNLISTYLKKKIKEKEKYEKLPENLSLLESLAVTERNNDWMEYSIEVVGDAIKKLSGKGQAILHLFYYEKMSLKEITQVLGYKSEDVVKTTKMRYMKILREIIESEIQYS</sequence>
<name>A0AAE3UBV5_9BACT</name>
<dbReference type="InterPro" id="IPR036388">
    <property type="entry name" value="WH-like_DNA-bd_sf"/>
</dbReference>
<keyword evidence="2" id="KW-0805">Transcription regulation</keyword>
<evidence type="ECO:0000313" key="7">
    <source>
        <dbReference type="Proteomes" id="UP001228581"/>
    </source>
</evidence>
<dbReference type="Gene3D" id="1.10.1740.10">
    <property type="match status" value="1"/>
</dbReference>
<dbReference type="InterPro" id="IPR013324">
    <property type="entry name" value="RNA_pol_sigma_r3/r4-like"/>
</dbReference>
<comment type="caution">
    <text evidence="5">The sequence shown here is derived from an EMBL/GenBank/DDBJ whole genome shotgun (WGS) entry which is preliminary data.</text>
</comment>
<protein>
    <submittedName>
        <fullName evidence="5">Sigma-70 family RNA polymerase sigma factor</fullName>
    </submittedName>
</protein>
<dbReference type="InterPro" id="IPR013325">
    <property type="entry name" value="RNA_pol_sigma_r2"/>
</dbReference>
<gene>
    <name evidence="5" type="ORF">QNI16_30235</name>
    <name evidence="6" type="ORF">QNI19_27975</name>
</gene>